<dbReference type="RefSeq" id="WP_193124368.1">
    <property type="nucleotide sequence ID" value="NZ_JADBGI010000028.1"/>
</dbReference>
<dbReference type="Pfam" id="PF13450">
    <property type="entry name" value="NAD_binding_8"/>
    <property type="match status" value="1"/>
</dbReference>
<dbReference type="Proteomes" id="UP000806528">
    <property type="component" value="Unassembled WGS sequence"/>
</dbReference>
<proteinExistence type="predicted"/>
<evidence type="ECO:0000313" key="1">
    <source>
        <dbReference type="EMBL" id="MBE3001773.1"/>
    </source>
</evidence>
<dbReference type="PANTHER" id="PTHR10668:SF105">
    <property type="entry name" value="DEHYDROGENASE-RELATED"/>
    <property type="match status" value="1"/>
</dbReference>
<keyword evidence="2" id="KW-1185">Reference proteome</keyword>
<protein>
    <submittedName>
        <fullName evidence="1">NAD(P)/FAD-dependent oxidoreductase</fullName>
    </submittedName>
</protein>
<dbReference type="InterPro" id="IPR036188">
    <property type="entry name" value="FAD/NAD-bd_sf"/>
</dbReference>
<dbReference type="PRINTS" id="PR00419">
    <property type="entry name" value="ADXRDTASE"/>
</dbReference>
<dbReference type="PANTHER" id="PTHR10668">
    <property type="entry name" value="PHYTOENE DEHYDROGENASE"/>
    <property type="match status" value="1"/>
</dbReference>
<organism evidence="1 2">
    <name type="scientific">Nocardiopsis coralli</name>
    <dbReference type="NCBI Taxonomy" id="2772213"/>
    <lineage>
        <taxon>Bacteria</taxon>
        <taxon>Bacillati</taxon>
        <taxon>Actinomycetota</taxon>
        <taxon>Actinomycetes</taxon>
        <taxon>Streptosporangiales</taxon>
        <taxon>Nocardiopsidaceae</taxon>
        <taxon>Nocardiopsis</taxon>
    </lineage>
</organism>
<dbReference type="EMBL" id="JADBGI010000028">
    <property type="protein sequence ID" value="MBE3001773.1"/>
    <property type="molecule type" value="Genomic_DNA"/>
</dbReference>
<sequence>MSEAEPDAVVVGSGPNGLAAAVTLARAGLGVQVYERADTPGGGLRTVPLLDPDVVHDVCAAVHPMVWPSRFMRRFDLEARGVRMLRPDLAYAHPLPKGEPGLAHADLDRTCAGLGEDGPRWRRLMEPLVRRGRGVGDLVLSDLRSLPADPWAAALLGPRALAQRAGGRPLRTERARALLTGVAGHVIGPLPSLPGSAVSLLLGHLAHTPGGWPIPEGGSASVADALIADLRAHGGRIHTGSEVTDLRDLPPARAMLLDVAPRGLLHMGGGLLPDRYRMALERFRYAPGAAKADFVVSGPIPWRDPEVGRAGTVHLGGTQAQMFHAESEAVRGRQVEEPFVLLVDPAVTDPSREVGGLRPVWAYAHVPNGDPRDPVDLVRRRIESFAPGFTDTIVSARGVPASRMAEYNPNHVGGDIAAGAMTVWQTLARPVPALDPYRTPLTGVYLCSSSTPPGPGVHGMSGHLAALSALRREFGIHEAPDLAP</sequence>
<comment type="caution">
    <text evidence="1">The sequence shown here is derived from an EMBL/GenBank/DDBJ whole genome shotgun (WGS) entry which is preliminary data.</text>
</comment>
<evidence type="ECO:0000313" key="2">
    <source>
        <dbReference type="Proteomes" id="UP000806528"/>
    </source>
</evidence>
<dbReference type="SUPFAM" id="SSF51905">
    <property type="entry name" value="FAD/NAD(P)-binding domain"/>
    <property type="match status" value="1"/>
</dbReference>
<reference evidence="1 2" key="1">
    <citation type="submission" date="2020-09" db="EMBL/GenBank/DDBJ databases">
        <title>Diversity and distribution of actinomycetes associated with coral in the coast of Hainan.</title>
        <authorList>
            <person name="Li F."/>
        </authorList>
    </citation>
    <scope>NUCLEOTIDE SEQUENCE [LARGE SCALE GENOMIC DNA]</scope>
    <source>
        <strain evidence="1 2">HNM0947</strain>
    </source>
</reference>
<gene>
    <name evidence="1" type="ORF">IDM40_24190</name>
</gene>
<name>A0ABR9PD73_9ACTN</name>
<accession>A0ABR9PD73</accession>
<dbReference type="Gene3D" id="3.50.50.60">
    <property type="entry name" value="FAD/NAD(P)-binding domain"/>
    <property type="match status" value="2"/>
</dbReference>